<protein>
    <submittedName>
        <fullName evidence="1">Uncharacterized protein</fullName>
    </submittedName>
</protein>
<evidence type="ECO:0000313" key="2">
    <source>
        <dbReference type="Proteomes" id="UP000652219"/>
    </source>
</evidence>
<evidence type="ECO:0000313" key="1">
    <source>
        <dbReference type="EMBL" id="KAF6803221.1"/>
    </source>
</evidence>
<comment type="caution">
    <text evidence="1">The sequence shown here is derived from an EMBL/GenBank/DDBJ whole genome shotgun (WGS) entry which is preliminary data.</text>
</comment>
<reference evidence="1 2" key="1">
    <citation type="journal article" date="2020" name="Phytopathology">
        <title>Genome Sequence Resources of Colletotrichum truncatum, C. plurivorum, C. musicola, and C. sojae: Four Species Pathogenic to Soybean (Glycine max).</title>
        <authorList>
            <person name="Rogerio F."/>
            <person name="Boufleur T.R."/>
            <person name="Ciampi-Guillardi M."/>
            <person name="Sukno S.A."/>
            <person name="Thon M.R."/>
            <person name="Massola Junior N.S."/>
            <person name="Baroncelli R."/>
        </authorList>
    </citation>
    <scope>NUCLEOTIDE SEQUENCE [LARGE SCALE GENOMIC DNA]</scope>
    <source>
        <strain evidence="1 2">LFN0009</strain>
    </source>
</reference>
<dbReference type="AlphaFoldDB" id="A0A8H6MPD1"/>
<accession>A0A8H6MPD1</accession>
<organism evidence="1 2">
    <name type="scientific">Colletotrichum sojae</name>
    <dbReference type="NCBI Taxonomy" id="2175907"/>
    <lineage>
        <taxon>Eukaryota</taxon>
        <taxon>Fungi</taxon>
        <taxon>Dikarya</taxon>
        <taxon>Ascomycota</taxon>
        <taxon>Pezizomycotina</taxon>
        <taxon>Sordariomycetes</taxon>
        <taxon>Hypocreomycetidae</taxon>
        <taxon>Glomerellales</taxon>
        <taxon>Glomerellaceae</taxon>
        <taxon>Colletotrichum</taxon>
        <taxon>Colletotrichum orchidearum species complex</taxon>
    </lineage>
</organism>
<sequence>MKVFKITGAQSSAFPKSGNCASFRTDVTYWDRYADRFRAAGINTARLDMLLTNTGMTDRTSAAPTSGYSSVPCDTKLAINFTPRNSNAPKASDVVTPNITVVLP</sequence>
<name>A0A8H6MPD1_9PEZI</name>
<keyword evidence="2" id="KW-1185">Reference proteome</keyword>
<dbReference type="EMBL" id="WIGN01000244">
    <property type="protein sequence ID" value="KAF6803221.1"/>
    <property type="molecule type" value="Genomic_DNA"/>
</dbReference>
<gene>
    <name evidence="1" type="ORF">CSOJ01_11036</name>
</gene>
<proteinExistence type="predicted"/>
<dbReference type="Proteomes" id="UP000652219">
    <property type="component" value="Unassembled WGS sequence"/>
</dbReference>